<dbReference type="PANTHER" id="PTHR24123">
    <property type="entry name" value="ANKYRIN REPEAT-CONTAINING"/>
    <property type="match status" value="1"/>
</dbReference>
<keyword evidence="2 3" id="KW-0040">ANK repeat</keyword>
<dbReference type="EMBL" id="ML121566">
    <property type="protein sequence ID" value="RPB20936.1"/>
    <property type="molecule type" value="Genomic_DNA"/>
</dbReference>
<feature type="non-terminal residue" evidence="5">
    <location>
        <position position="1"/>
    </location>
</feature>
<gene>
    <name evidence="5" type="ORF">L211DRAFT_745809</name>
</gene>
<dbReference type="Pfam" id="PF12796">
    <property type="entry name" value="Ank_2"/>
    <property type="match status" value="1"/>
</dbReference>
<feature type="non-terminal residue" evidence="5">
    <location>
        <position position="1474"/>
    </location>
</feature>
<dbReference type="InParanoid" id="A0A3N4LE04"/>
<feature type="repeat" description="ANK" evidence="3">
    <location>
        <begin position="1434"/>
        <end position="1466"/>
    </location>
</feature>
<protein>
    <recommendedName>
        <fullName evidence="7">Ankyrin</fullName>
    </recommendedName>
</protein>
<sequence>PGVPCPVEQFLDHVEQNPTVPIRQLAQPFLAWENSLRSVFAQDSGNTIIQNNLVNLINVFGNGNQGKIRIRGRKLDNESKEERERYIMPLEEEERKPDGQFAIASSLEDFQKNFNIFTENTFQSFDWSNIVAAGSAVTTCLAPVPEPYAGSVKSKREYYHQKVAPASDIDLFIYGIDDEQAAIDRMIAIEKDIRDNLISQTITVRTKNCVTITSQYPNRHVQIVLRLYKSIRQILTGFDVNCSCVAYNGTSVFASPRALTAFMTQCNDMDLSRRSPTYESRLSKYSHRGFEVYCDFLDRSRIDPTIFERSFSRTVGLARLLVLERLPNSVDREEYGNKRRVERGGAPRRPWRRDQKNLKGELDDEIPEWQFEEAVSGYNTFTIPYGKAYNAKKIERMFYAKDILLNAEWNENNRPPIREVKLHRHPVFLGTVAEIAQDCCGHCPTPETNEEKAVSEEESKRYVSGRVVFLQDDPGRQEIGSFHPLDADDYTDMAYISDSEILFNAIVNNDVFKVKEWLAREDVNVNCRDHCGRMPLHVAAMSSDSLEIFQALIDGGARMIARLQDGRTALHIAAARGQNDFVNVLLRKSEANEDEKLEKEDKLRLAQRSLRNVQQVGVKEENPMDVVVSRSEEVEVSDLEDYAASEDCEKTSAGHSFVKVKGKEKEASDDSLAEENPEEPDILDVNALDWYFGMAPLHHAILVGSENQEVVLETLVSSFGADVLLPIKLKHNPGMDPKLILTLTLPFTLPTKDKVTSVLSTLLRIGASCAQANSVNNASALHYAVALNRAYPVRMSDISPAEVLDVILRVDGMSPFRELLIALSDESAVLKLLQNGASSTTSYQDFLTLRGRKPLQRIGSFGSTEVTKDTWVCYIKQPLERAIRKTLDVIQPLLEAGADPSTVLNESYNDKDTNGANKRRTVLDLVRDNIKSLKLSSDNNLISEPIQLSEEVDASFYEQYPPGSYKRFYTQLRAKLYNKQLKANNLVKVENHTKKQQEREALKRDIDAAISYFECVEKHLISKGARSYYELYPEEAAKATIQEQPYVAQKEWKLEEKPWDGDFKFVISDLDDDKKEAYLKLFEATWSGDCETVKKLTINAYSDSSSEPLLVAAGDRPFHAANLNPFVIAVTRGHIELARIIFALAQVQYVPKNSTKKKYRYTLDEEGTGIVKEAIIEVSTVDNIGFQPHIVKSEISPLTMISASFMMGYEEGWPYKTLLSWAINNDQVDIIQTLLELARTAEDDGQWRLINPVLSYPINHSDNLCNAFRLGKTSILETFIKATGCGLDYAALETASHEKGTVKPEHYLGLTMNGRKRKDWAKSVNPNTESETATEKLLHIAAHQGNLDSVVHWLLSDRPLHCLQEFIRLNPDNKRAKVLAAQPDLAKVVENAIGLDSEILAHLTIQGWNGKGSIAVLDFWFSKFPELLEARCDGGLTPLLHAVHCRNDRAIKYMIAKGADLQATTNDGLNFVHI</sequence>
<dbReference type="PANTHER" id="PTHR24123:SF33">
    <property type="entry name" value="PROTEIN HOS4"/>
    <property type="match status" value="1"/>
</dbReference>
<name>A0A3N4LE04_9PEZI</name>
<organism evidence="5 6">
    <name type="scientific">Terfezia boudieri ATCC MYA-4762</name>
    <dbReference type="NCBI Taxonomy" id="1051890"/>
    <lineage>
        <taxon>Eukaryota</taxon>
        <taxon>Fungi</taxon>
        <taxon>Dikarya</taxon>
        <taxon>Ascomycota</taxon>
        <taxon>Pezizomycotina</taxon>
        <taxon>Pezizomycetes</taxon>
        <taxon>Pezizales</taxon>
        <taxon>Pezizaceae</taxon>
        <taxon>Terfezia</taxon>
    </lineage>
</organism>
<accession>A0A3N4LE04</accession>
<proteinExistence type="predicted"/>
<dbReference type="InterPro" id="IPR002110">
    <property type="entry name" value="Ankyrin_rpt"/>
</dbReference>
<feature type="region of interest" description="Disordered" evidence="4">
    <location>
        <begin position="337"/>
        <end position="356"/>
    </location>
</feature>
<dbReference type="OrthoDB" id="539213at2759"/>
<evidence type="ECO:0000256" key="2">
    <source>
        <dbReference type="ARBA" id="ARBA00023043"/>
    </source>
</evidence>
<feature type="repeat" description="ANK" evidence="3">
    <location>
        <begin position="565"/>
        <end position="589"/>
    </location>
</feature>
<dbReference type="InterPro" id="IPR036770">
    <property type="entry name" value="Ankyrin_rpt-contain_sf"/>
</dbReference>
<dbReference type="Proteomes" id="UP000267821">
    <property type="component" value="Unassembled WGS sequence"/>
</dbReference>
<keyword evidence="1" id="KW-0677">Repeat</keyword>
<feature type="repeat" description="ANK" evidence="3">
    <location>
        <begin position="531"/>
        <end position="564"/>
    </location>
</feature>
<dbReference type="PROSITE" id="PS50297">
    <property type="entry name" value="ANK_REP_REGION"/>
    <property type="match status" value="1"/>
</dbReference>
<evidence type="ECO:0000256" key="4">
    <source>
        <dbReference type="SAM" id="MobiDB-lite"/>
    </source>
</evidence>
<evidence type="ECO:0008006" key="7">
    <source>
        <dbReference type="Google" id="ProtNLM"/>
    </source>
</evidence>
<dbReference type="SMART" id="SM00248">
    <property type="entry name" value="ANK"/>
    <property type="match status" value="8"/>
</dbReference>
<evidence type="ECO:0000313" key="6">
    <source>
        <dbReference type="Proteomes" id="UP000267821"/>
    </source>
</evidence>
<reference evidence="5 6" key="1">
    <citation type="journal article" date="2018" name="Nat. Ecol. Evol.">
        <title>Pezizomycetes genomes reveal the molecular basis of ectomycorrhizal truffle lifestyle.</title>
        <authorList>
            <person name="Murat C."/>
            <person name="Payen T."/>
            <person name="Noel B."/>
            <person name="Kuo A."/>
            <person name="Morin E."/>
            <person name="Chen J."/>
            <person name="Kohler A."/>
            <person name="Krizsan K."/>
            <person name="Balestrini R."/>
            <person name="Da Silva C."/>
            <person name="Montanini B."/>
            <person name="Hainaut M."/>
            <person name="Levati E."/>
            <person name="Barry K.W."/>
            <person name="Belfiori B."/>
            <person name="Cichocki N."/>
            <person name="Clum A."/>
            <person name="Dockter R.B."/>
            <person name="Fauchery L."/>
            <person name="Guy J."/>
            <person name="Iotti M."/>
            <person name="Le Tacon F."/>
            <person name="Lindquist E.A."/>
            <person name="Lipzen A."/>
            <person name="Malagnac F."/>
            <person name="Mello A."/>
            <person name="Molinier V."/>
            <person name="Miyauchi S."/>
            <person name="Poulain J."/>
            <person name="Riccioni C."/>
            <person name="Rubini A."/>
            <person name="Sitrit Y."/>
            <person name="Splivallo R."/>
            <person name="Traeger S."/>
            <person name="Wang M."/>
            <person name="Zifcakova L."/>
            <person name="Wipf D."/>
            <person name="Zambonelli A."/>
            <person name="Paolocci F."/>
            <person name="Nowrousian M."/>
            <person name="Ottonello S."/>
            <person name="Baldrian P."/>
            <person name="Spatafora J.W."/>
            <person name="Henrissat B."/>
            <person name="Nagy L.G."/>
            <person name="Aury J.M."/>
            <person name="Wincker P."/>
            <person name="Grigoriev I.V."/>
            <person name="Bonfante P."/>
            <person name="Martin F.M."/>
        </authorList>
    </citation>
    <scope>NUCLEOTIDE SEQUENCE [LARGE SCALE GENOMIC DNA]</scope>
    <source>
        <strain evidence="5 6">ATCC MYA-4762</strain>
    </source>
</reference>
<dbReference type="InterPro" id="IPR051165">
    <property type="entry name" value="Multifunctional_ANK_Repeat"/>
</dbReference>
<evidence type="ECO:0000256" key="1">
    <source>
        <dbReference type="ARBA" id="ARBA00022737"/>
    </source>
</evidence>
<evidence type="ECO:0000256" key="3">
    <source>
        <dbReference type="PROSITE-ProRule" id="PRU00023"/>
    </source>
</evidence>
<dbReference type="PROSITE" id="PS50088">
    <property type="entry name" value="ANK_REPEAT"/>
    <property type="match status" value="3"/>
</dbReference>
<dbReference type="SUPFAM" id="SSF48403">
    <property type="entry name" value="Ankyrin repeat"/>
    <property type="match status" value="2"/>
</dbReference>
<evidence type="ECO:0000313" key="5">
    <source>
        <dbReference type="EMBL" id="RPB20936.1"/>
    </source>
</evidence>
<dbReference type="STRING" id="1051890.A0A3N4LE04"/>
<keyword evidence="6" id="KW-1185">Reference proteome</keyword>
<dbReference type="Pfam" id="PF00023">
    <property type="entry name" value="Ank"/>
    <property type="match status" value="1"/>
</dbReference>
<dbReference type="Gene3D" id="1.25.40.20">
    <property type="entry name" value="Ankyrin repeat-containing domain"/>
    <property type="match status" value="3"/>
</dbReference>